<dbReference type="GO" id="GO:0016075">
    <property type="term" value="P:rRNA catabolic process"/>
    <property type="evidence" value="ECO:0007669"/>
    <property type="project" value="TreeGrafter"/>
</dbReference>
<dbReference type="PANTHER" id="PTHR11097">
    <property type="entry name" value="EXOSOME COMPLEX EXONUCLEASE RIBOSOMAL RNA PROCESSING PROTEIN"/>
    <property type="match status" value="1"/>
</dbReference>
<dbReference type="GO" id="GO:0034475">
    <property type="term" value="P:U4 snRNA 3'-end processing"/>
    <property type="evidence" value="ECO:0007669"/>
    <property type="project" value="TreeGrafter"/>
</dbReference>
<accession>A0A8K0JSG0</accession>
<dbReference type="SUPFAM" id="SSF54211">
    <property type="entry name" value="Ribosomal protein S5 domain 2-like"/>
    <property type="match status" value="1"/>
</dbReference>
<dbReference type="Gene3D" id="3.30.230.70">
    <property type="entry name" value="GHMP Kinase, N-terminal domain"/>
    <property type="match status" value="1"/>
</dbReference>
<reference evidence="10" key="2">
    <citation type="submission" date="2017-10" db="EMBL/GenBank/DDBJ databases">
        <title>Ladona fulva Genome sequencing and assembly.</title>
        <authorList>
            <person name="Murali S."/>
            <person name="Richards S."/>
            <person name="Bandaranaike D."/>
            <person name="Bellair M."/>
            <person name="Blankenburg K."/>
            <person name="Chao H."/>
            <person name="Dinh H."/>
            <person name="Doddapaneni H."/>
            <person name="Dugan-Rocha S."/>
            <person name="Elkadiri S."/>
            <person name="Gnanaolivu R."/>
            <person name="Hernandez B."/>
            <person name="Skinner E."/>
            <person name="Javaid M."/>
            <person name="Lee S."/>
            <person name="Li M."/>
            <person name="Ming W."/>
            <person name="Munidasa M."/>
            <person name="Muniz J."/>
            <person name="Nguyen L."/>
            <person name="Hughes D."/>
            <person name="Osuji N."/>
            <person name="Pu L.-L."/>
            <person name="Puazo M."/>
            <person name="Qu C."/>
            <person name="Quiroz J."/>
            <person name="Raj R."/>
            <person name="Weissenberger G."/>
            <person name="Xin Y."/>
            <person name="Zou X."/>
            <person name="Han Y."/>
            <person name="Worley K."/>
            <person name="Muzny D."/>
            <person name="Gibbs R."/>
        </authorList>
    </citation>
    <scope>NUCLEOTIDE SEQUENCE</scope>
    <source>
        <strain evidence="10">Sampled in the wild</strain>
    </source>
</reference>
<evidence type="ECO:0000256" key="6">
    <source>
        <dbReference type="ARBA" id="ARBA00022884"/>
    </source>
</evidence>
<comment type="subcellular location">
    <subcellularLocation>
        <location evidence="2">Cytoplasm</location>
    </subcellularLocation>
    <subcellularLocation>
        <location evidence="1">Nucleus</location>
    </subcellularLocation>
</comment>
<dbReference type="InterPro" id="IPR036345">
    <property type="entry name" value="ExoRNase_PH_dom2_sf"/>
</dbReference>
<evidence type="ECO:0000256" key="8">
    <source>
        <dbReference type="SAM" id="MobiDB-lite"/>
    </source>
</evidence>
<dbReference type="Proteomes" id="UP000792457">
    <property type="component" value="Unassembled WGS sequence"/>
</dbReference>
<dbReference type="GO" id="GO:0071038">
    <property type="term" value="P:TRAMP-dependent tRNA surveillance pathway"/>
    <property type="evidence" value="ECO:0007669"/>
    <property type="project" value="TreeGrafter"/>
</dbReference>
<feature type="compositionally biased region" description="Acidic residues" evidence="8">
    <location>
        <begin position="367"/>
        <end position="379"/>
    </location>
</feature>
<dbReference type="InterPro" id="IPR001247">
    <property type="entry name" value="ExoRNase_PH_dom1"/>
</dbReference>
<keyword evidence="6" id="KW-0694">RNA-binding</keyword>
<dbReference type="GO" id="GO:0034476">
    <property type="term" value="P:U5 snRNA 3'-end processing"/>
    <property type="evidence" value="ECO:0007669"/>
    <property type="project" value="TreeGrafter"/>
</dbReference>
<dbReference type="GO" id="GO:0071035">
    <property type="term" value="P:nuclear polyadenylation-dependent rRNA catabolic process"/>
    <property type="evidence" value="ECO:0007669"/>
    <property type="project" value="TreeGrafter"/>
</dbReference>
<dbReference type="GO" id="GO:0000467">
    <property type="term" value="P:exonucleolytic trimming to generate mature 3'-end of 5.8S rRNA from tricistronic rRNA transcript (SSU-rRNA, 5.8S rRNA, LSU-rRNA)"/>
    <property type="evidence" value="ECO:0007669"/>
    <property type="project" value="TreeGrafter"/>
</dbReference>
<evidence type="ECO:0000259" key="9">
    <source>
        <dbReference type="Pfam" id="PF01138"/>
    </source>
</evidence>
<dbReference type="Pfam" id="PF01138">
    <property type="entry name" value="RNase_PH"/>
    <property type="match status" value="1"/>
</dbReference>
<feature type="compositionally biased region" description="Acidic residues" evidence="8">
    <location>
        <begin position="396"/>
        <end position="407"/>
    </location>
</feature>
<dbReference type="PANTHER" id="PTHR11097:SF14">
    <property type="entry name" value="EXOSOME COMPLEX COMPONENT RRP45"/>
    <property type="match status" value="1"/>
</dbReference>
<dbReference type="InterPro" id="IPR033100">
    <property type="entry name" value="Rrp45"/>
</dbReference>
<evidence type="ECO:0000256" key="5">
    <source>
        <dbReference type="ARBA" id="ARBA00022490"/>
    </source>
</evidence>
<dbReference type="AlphaFoldDB" id="A0A8K0JSG0"/>
<feature type="compositionally biased region" description="Basic residues" evidence="8">
    <location>
        <begin position="440"/>
        <end position="449"/>
    </location>
</feature>
<dbReference type="GO" id="GO:0071028">
    <property type="term" value="P:nuclear mRNA surveillance"/>
    <property type="evidence" value="ECO:0007669"/>
    <property type="project" value="TreeGrafter"/>
</dbReference>
<evidence type="ECO:0000256" key="7">
    <source>
        <dbReference type="ARBA" id="ARBA00032660"/>
    </source>
</evidence>
<dbReference type="InterPro" id="IPR020568">
    <property type="entry name" value="Ribosomal_Su5_D2-typ_SF"/>
</dbReference>
<feature type="domain" description="Exoribonuclease phosphorolytic" evidence="9">
    <location>
        <begin position="31"/>
        <end position="163"/>
    </location>
</feature>
<evidence type="ECO:0000256" key="1">
    <source>
        <dbReference type="ARBA" id="ARBA00004123"/>
    </source>
</evidence>
<evidence type="ECO:0000256" key="3">
    <source>
        <dbReference type="ARBA" id="ARBA00006678"/>
    </source>
</evidence>
<dbReference type="InterPro" id="IPR027408">
    <property type="entry name" value="PNPase/RNase_PH_dom_sf"/>
</dbReference>
<reference evidence="10" key="1">
    <citation type="submission" date="2013-04" db="EMBL/GenBank/DDBJ databases">
        <authorList>
            <person name="Qu J."/>
            <person name="Murali S.C."/>
            <person name="Bandaranaike D."/>
            <person name="Bellair M."/>
            <person name="Blankenburg K."/>
            <person name="Chao H."/>
            <person name="Dinh H."/>
            <person name="Doddapaneni H."/>
            <person name="Downs B."/>
            <person name="Dugan-Rocha S."/>
            <person name="Elkadiri S."/>
            <person name="Gnanaolivu R.D."/>
            <person name="Hernandez B."/>
            <person name="Javaid M."/>
            <person name="Jayaseelan J.C."/>
            <person name="Lee S."/>
            <person name="Li M."/>
            <person name="Ming W."/>
            <person name="Munidasa M."/>
            <person name="Muniz J."/>
            <person name="Nguyen L."/>
            <person name="Ongeri F."/>
            <person name="Osuji N."/>
            <person name="Pu L.-L."/>
            <person name="Puazo M."/>
            <person name="Qu C."/>
            <person name="Quiroz J."/>
            <person name="Raj R."/>
            <person name="Weissenberger G."/>
            <person name="Xin Y."/>
            <person name="Zou X."/>
            <person name="Han Y."/>
            <person name="Richards S."/>
            <person name="Worley K."/>
            <person name="Muzny D."/>
            <person name="Gibbs R."/>
        </authorList>
    </citation>
    <scope>NUCLEOTIDE SEQUENCE</scope>
    <source>
        <strain evidence="10">Sampled in the wild</strain>
    </source>
</reference>
<gene>
    <name evidence="10" type="ORF">J437_LFUL003227</name>
</gene>
<evidence type="ECO:0000313" key="11">
    <source>
        <dbReference type="Proteomes" id="UP000792457"/>
    </source>
</evidence>
<sequence length="456" mass="49696">MKETVLSTCEKEFVPKAISEGRRLDSRNLLEYRKLQIVYGGDWGCCMVSLGKTKVLAQASCEIQQPKSTRPNEGILFVNVEFSPMGAPHFEIGRPTDAAVQCNRLLEKCLKESRCVDLESLCIVADEKVWQVRVDVSILNHDGALVDAASIAALAALAHFRRPDVTLDGEERSSRARFSSSFTPSSPYLKNVVVDPAVLEERTAEAQIVVGINAYRELTALHLGGTGSPATNQLVMHCASLAAVRAMEVVRMMKDELAKDAEARVQKSPVGFVQSMDLEKVTTLSHEAMVTALGQLNMNVKMEEGGGDAASEGSVGESAVNDMIVESVGENSAELVPENDRRPKLDAVALCVDTIGSGGPSTWGGKEEDEEPSSEEEEVQVVAQLSPSSKPKPPVEEIELSESEEEEIHTLQPEEMNLDKGLEDQSDDEIMVSKQNTAQKKGRKKRKKKNGDNICK</sequence>
<evidence type="ECO:0000256" key="4">
    <source>
        <dbReference type="ARBA" id="ARBA00019572"/>
    </source>
</evidence>
<dbReference type="GO" id="GO:0035925">
    <property type="term" value="F:mRNA 3'-UTR AU-rich region binding"/>
    <property type="evidence" value="ECO:0007669"/>
    <property type="project" value="TreeGrafter"/>
</dbReference>
<dbReference type="OrthoDB" id="10264038at2759"/>
<comment type="caution">
    <text evidence="10">The sequence shown here is derived from an EMBL/GenBank/DDBJ whole genome shotgun (WGS) entry which is preliminary data.</text>
</comment>
<dbReference type="GO" id="GO:0000177">
    <property type="term" value="C:cytoplasmic exosome (RNase complex)"/>
    <property type="evidence" value="ECO:0007669"/>
    <property type="project" value="TreeGrafter"/>
</dbReference>
<name>A0A8K0JSG0_LADFU</name>
<evidence type="ECO:0000313" key="10">
    <source>
        <dbReference type="EMBL" id="KAG8221851.1"/>
    </source>
</evidence>
<protein>
    <recommendedName>
        <fullName evidence="4">Exosome complex component RRP45</fullName>
    </recommendedName>
    <alternativeName>
        <fullName evidence="7">Exosome component 9</fullName>
    </alternativeName>
</protein>
<dbReference type="EMBL" id="KZ308115">
    <property type="protein sequence ID" value="KAG8221851.1"/>
    <property type="molecule type" value="Genomic_DNA"/>
</dbReference>
<comment type="similarity">
    <text evidence="3">Belongs to the RNase PH family.</text>
</comment>
<dbReference type="CDD" id="cd11368">
    <property type="entry name" value="RNase_PH_RRP45"/>
    <property type="match status" value="1"/>
</dbReference>
<dbReference type="SUPFAM" id="SSF55666">
    <property type="entry name" value="Ribonuclease PH domain 2-like"/>
    <property type="match status" value="1"/>
</dbReference>
<dbReference type="GO" id="GO:0000176">
    <property type="term" value="C:nuclear exosome (RNase complex)"/>
    <property type="evidence" value="ECO:0007669"/>
    <property type="project" value="TreeGrafter"/>
</dbReference>
<feature type="region of interest" description="Disordered" evidence="8">
    <location>
        <begin position="355"/>
        <end position="456"/>
    </location>
</feature>
<proteinExistence type="inferred from homology"/>
<dbReference type="InterPro" id="IPR050590">
    <property type="entry name" value="Exosome_comp_Rrp42_subfam"/>
</dbReference>
<organism evidence="10 11">
    <name type="scientific">Ladona fulva</name>
    <name type="common">Scarce chaser dragonfly</name>
    <name type="synonym">Libellula fulva</name>
    <dbReference type="NCBI Taxonomy" id="123851"/>
    <lineage>
        <taxon>Eukaryota</taxon>
        <taxon>Metazoa</taxon>
        <taxon>Ecdysozoa</taxon>
        <taxon>Arthropoda</taxon>
        <taxon>Hexapoda</taxon>
        <taxon>Insecta</taxon>
        <taxon>Pterygota</taxon>
        <taxon>Palaeoptera</taxon>
        <taxon>Odonata</taxon>
        <taxon>Epiprocta</taxon>
        <taxon>Anisoptera</taxon>
        <taxon>Libelluloidea</taxon>
        <taxon>Libellulidae</taxon>
        <taxon>Ladona</taxon>
    </lineage>
</organism>
<dbReference type="GO" id="GO:0034473">
    <property type="term" value="P:U1 snRNA 3'-end processing"/>
    <property type="evidence" value="ECO:0007669"/>
    <property type="project" value="TreeGrafter"/>
</dbReference>
<evidence type="ECO:0000256" key="2">
    <source>
        <dbReference type="ARBA" id="ARBA00004496"/>
    </source>
</evidence>
<keyword evidence="11" id="KW-1185">Reference proteome</keyword>
<keyword evidence="5" id="KW-0963">Cytoplasm</keyword>